<dbReference type="GeneID" id="61615214"/>
<dbReference type="PROSITE" id="PS51257">
    <property type="entry name" value="PROKAR_LIPOPROTEIN"/>
    <property type="match status" value="1"/>
</dbReference>
<dbReference type="EMBL" id="CABFNB010000087">
    <property type="protein sequence ID" value="VTZ60986.1"/>
    <property type="molecule type" value="Genomic_DNA"/>
</dbReference>
<gene>
    <name evidence="2" type="ORF">EMEDMD4_220104</name>
</gene>
<keyword evidence="1" id="KW-0812">Transmembrane</keyword>
<proteinExistence type="predicted"/>
<protein>
    <submittedName>
        <fullName evidence="2">Uncharacterized protein</fullName>
    </submittedName>
</protein>
<keyword evidence="1" id="KW-1133">Transmembrane helix</keyword>
<dbReference type="RefSeq" id="WP_018208164.1">
    <property type="nucleotide sequence ID" value="NZ_ATYC01000022.1"/>
</dbReference>
<organism evidence="2">
    <name type="scientific">Sinorhizobium medicae</name>
    <dbReference type="NCBI Taxonomy" id="110321"/>
    <lineage>
        <taxon>Bacteria</taxon>
        <taxon>Pseudomonadati</taxon>
        <taxon>Pseudomonadota</taxon>
        <taxon>Alphaproteobacteria</taxon>
        <taxon>Hyphomicrobiales</taxon>
        <taxon>Rhizobiaceae</taxon>
        <taxon>Sinorhizobium/Ensifer group</taxon>
        <taxon>Sinorhizobium</taxon>
    </lineage>
</organism>
<keyword evidence="1" id="KW-0472">Membrane</keyword>
<feature type="transmembrane region" description="Helical" evidence="1">
    <location>
        <begin position="16"/>
        <end position="37"/>
    </location>
</feature>
<evidence type="ECO:0000313" key="2">
    <source>
        <dbReference type="EMBL" id="VTZ60986.1"/>
    </source>
</evidence>
<evidence type="ECO:0000256" key="1">
    <source>
        <dbReference type="SAM" id="Phobius"/>
    </source>
</evidence>
<reference evidence="2" key="1">
    <citation type="submission" date="2019-06" db="EMBL/GenBank/DDBJ databases">
        <authorList>
            <person name="Le Quere A."/>
            <person name="Colella S."/>
        </authorList>
    </citation>
    <scope>NUCLEOTIDE SEQUENCE</scope>
    <source>
        <strain evidence="2">EmedicaeMD41</strain>
    </source>
</reference>
<accession>A0A508WUA1</accession>
<dbReference type="Proteomes" id="UP000507954">
    <property type="component" value="Unassembled WGS sequence"/>
</dbReference>
<feature type="transmembrane region" description="Helical" evidence="1">
    <location>
        <begin position="43"/>
        <end position="62"/>
    </location>
</feature>
<name>A0A508WUA1_9HYPH</name>
<sequence length="75" mass="8354">MDRNESAANARKPRSSAWITMLIGCMSAAIGLVLVGHFPEYGYWARTGLFAATVFVSIWLLSHAHAAIHRRRNRA</sequence>
<dbReference type="AlphaFoldDB" id="A0A508WUA1"/>